<dbReference type="RefSeq" id="WP_134112653.1">
    <property type="nucleotide sequence ID" value="NZ_SOBG01000003.1"/>
</dbReference>
<keyword evidence="2" id="KW-1185">Reference proteome</keyword>
<proteinExistence type="predicted"/>
<gene>
    <name evidence="1" type="ORF">EV215_0758</name>
</gene>
<dbReference type="EMBL" id="SOBG01000003">
    <property type="protein sequence ID" value="TDT71385.1"/>
    <property type="molecule type" value="Genomic_DNA"/>
</dbReference>
<name>A0AA46I5W4_9FUSO</name>
<comment type="caution">
    <text evidence="1">The sequence shown here is derived from an EMBL/GenBank/DDBJ whole genome shotgun (WGS) entry which is preliminary data.</text>
</comment>
<protein>
    <submittedName>
        <fullName evidence="1">Uncharacterized protein</fullName>
    </submittedName>
</protein>
<dbReference type="Proteomes" id="UP000294678">
    <property type="component" value="Unassembled WGS sequence"/>
</dbReference>
<sequence>MEIKYYEINYKNFGNCLKINNDFIELIVSLDFGPRILSYKLLNFDNIFYEDIDRELTFSFDNFSKFNLNKNEKWTLYGGHRLWIAPESSPHTYYPDNIKISYEVKDNIFSFIEPIENYLNIQKIIEIEIIDSKVNLNHKIYNYNAFEIKLTPWTISAMKGGGMSLVPLPKKNTTPLENTLIKFWPYNDFNDERFKFVNDFAILEQNHKINSAFKYSINNESGQAFYFIDNFVFLKQCNPSKDNLITNYESYTNKDFLEMEFIGKTEYIPSDSYILFKETWNLFTIKNFLKQNFVDIKKFKEALKFGFEHML</sequence>
<organism evidence="1 2">
    <name type="scientific">Hypnocyclicus thermotrophus</name>
    <dbReference type="NCBI Taxonomy" id="1627895"/>
    <lineage>
        <taxon>Bacteria</taxon>
        <taxon>Fusobacteriati</taxon>
        <taxon>Fusobacteriota</taxon>
        <taxon>Fusobacteriia</taxon>
        <taxon>Fusobacteriales</taxon>
        <taxon>Fusobacteriaceae</taxon>
        <taxon>Hypnocyclicus</taxon>
    </lineage>
</organism>
<evidence type="ECO:0000313" key="2">
    <source>
        <dbReference type="Proteomes" id="UP000294678"/>
    </source>
</evidence>
<evidence type="ECO:0000313" key="1">
    <source>
        <dbReference type="EMBL" id="TDT71385.1"/>
    </source>
</evidence>
<accession>A0AA46I5W4</accession>
<reference evidence="1 2" key="1">
    <citation type="submission" date="2019-03" db="EMBL/GenBank/DDBJ databases">
        <title>Genomic Encyclopedia of Type Strains, Phase IV (KMG-IV): sequencing the most valuable type-strain genomes for metagenomic binning, comparative biology and taxonomic classification.</title>
        <authorList>
            <person name="Goeker M."/>
        </authorList>
    </citation>
    <scope>NUCLEOTIDE SEQUENCE [LARGE SCALE GENOMIC DNA]</scope>
    <source>
        <strain evidence="1 2">DSM 100055</strain>
    </source>
</reference>
<dbReference type="AlphaFoldDB" id="A0AA46I5W4"/>